<evidence type="ECO:0000259" key="2">
    <source>
        <dbReference type="Pfam" id="PF13581"/>
    </source>
</evidence>
<feature type="domain" description="Histidine kinase/HSP90-like ATPase" evidence="2">
    <location>
        <begin position="67"/>
        <end position="178"/>
    </location>
</feature>
<name>A0A8J3W318_9ACTN</name>
<comment type="caution">
    <text evidence="3">The sequence shown here is derived from an EMBL/GenBank/DDBJ whole genome shotgun (WGS) entry which is preliminary data.</text>
</comment>
<keyword evidence="1" id="KW-0723">Serine/threonine-protein kinase</keyword>
<dbReference type="InterPro" id="IPR036890">
    <property type="entry name" value="HATPase_C_sf"/>
</dbReference>
<proteinExistence type="predicted"/>
<keyword evidence="4" id="KW-1185">Reference proteome</keyword>
<keyword evidence="1" id="KW-0808">Transferase</keyword>
<evidence type="ECO:0000256" key="1">
    <source>
        <dbReference type="ARBA" id="ARBA00022527"/>
    </source>
</evidence>
<protein>
    <recommendedName>
        <fullName evidence="2">Histidine kinase/HSP90-like ATPase domain-containing protein</fullName>
    </recommendedName>
</protein>
<dbReference type="Proteomes" id="UP000610966">
    <property type="component" value="Unassembled WGS sequence"/>
</dbReference>
<accession>A0A8J3W318</accession>
<keyword evidence="1" id="KW-0418">Kinase</keyword>
<sequence>MTGYRADSASLAEADNDGWKLWQTILEQVFPHGTRWPWLPLEDQPSEAERYDSLRVAEQEFNREILAARTARHFTTAVLRGWSMSEIADDAALAVCELVTNAVRHGLSRPIVPPCPVRLLLFGSYRALLCVVTDPSDEPPLLREPDYVAETGRGLQVVAGVSEMWGWTPIRPRGKAVWAGFTSGKARMESITPRDLT</sequence>
<dbReference type="Pfam" id="PF13581">
    <property type="entry name" value="HATPase_c_2"/>
    <property type="match status" value="1"/>
</dbReference>
<dbReference type="EMBL" id="BOOG01000087">
    <property type="protein sequence ID" value="GIH73381.1"/>
    <property type="molecule type" value="Genomic_DNA"/>
</dbReference>
<evidence type="ECO:0000313" key="4">
    <source>
        <dbReference type="Proteomes" id="UP000610966"/>
    </source>
</evidence>
<dbReference type="Gene3D" id="3.30.565.10">
    <property type="entry name" value="Histidine kinase-like ATPase, C-terminal domain"/>
    <property type="match status" value="1"/>
</dbReference>
<dbReference type="PANTHER" id="PTHR35526:SF3">
    <property type="entry name" value="ANTI-SIGMA-F FACTOR RSBW"/>
    <property type="match status" value="1"/>
</dbReference>
<dbReference type="InterPro" id="IPR003594">
    <property type="entry name" value="HATPase_dom"/>
</dbReference>
<dbReference type="InterPro" id="IPR050267">
    <property type="entry name" value="Anti-sigma-factor_SerPK"/>
</dbReference>
<gene>
    <name evidence="3" type="ORF">Mth01_56340</name>
</gene>
<dbReference type="RefSeq" id="WP_204019011.1">
    <property type="nucleotide sequence ID" value="NZ_BOOG01000087.1"/>
</dbReference>
<evidence type="ECO:0000313" key="3">
    <source>
        <dbReference type="EMBL" id="GIH73381.1"/>
    </source>
</evidence>
<dbReference type="GO" id="GO:0004674">
    <property type="term" value="F:protein serine/threonine kinase activity"/>
    <property type="evidence" value="ECO:0007669"/>
    <property type="project" value="UniProtKB-KW"/>
</dbReference>
<organism evidence="3 4">
    <name type="scientific">Sphaerimonospora thailandensis</name>
    <dbReference type="NCBI Taxonomy" id="795644"/>
    <lineage>
        <taxon>Bacteria</taxon>
        <taxon>Bacillati</taxon>
        <taxon>Actinomycetota</taxon>
        <taxon>Actinomycetes</taxon>
        <taxon>Streptosporangiales</taxon>
        <taxon>Streptosporangiaceae</taxon>
        <taxon>Sphaerimonospora</taxon>
    </lineage>
</organism>
<dbReference type="CDD" id="cd16936">
    <property type="entry name" value="HATPase_RsbW-like"/>
    <property type="match status" value="1"/>
</dbReference>
<dbReference type="PANTHER" id="PTHR35526">
    <property type="entry name" value="ANTI-SIGMA-F FACTOR RSBW-RELATED"/>
    <property type="match status" value="1"/>
</dbReference>
<dbReference type="AlphaFoldDB" id="A0A8J3W318"/>
<reference evidence="3" key="1">
    <citation type="submission" date="2021-01" db="EMBL/GenBank/DDBJ databases">
        <title>Whole genome shotgun sequence of Sphaerimonospora thailandensis NBRC 107569.</title>
        <authorList>
            <person name="Komaki H."/>
            <person name="Tamura T."/>
        </authorList>
    </citation>
    <scope>NUCLEOTIDE SEQUENCE</scope>
    <source>
        <strain evidence="3">NBRC 107569</strain>
    </source>
</reference>